<accession>A0A6A8MBE1</accession>
<proteinExistence type="predicted"/>
<dbReference type="InterPro" id="IPR028932">
    <property type="entry name" value="TerB-C"/>
</dbReference>
<evidence type="ECO:0000313" key="5">
    <source>
        <dbReference type="Proteomes" id="UP000438120"/>
    </source>
</evidence>
<feature type="domain" description="TerB N-terminal" evidence="2">
    <location>
        <begin position="217"/>
        <end position="366"/>
    </location>
</feature>
<dbReference type="Proteomes" id="UP000438120">
    <property type="component" value="Unassembled WGS sequence"/>
</dbReference>
<reference evidence="4 5" key="1">
    <citation type="submission" date="2019-08" db="EMBL/GenBank/DDBJ databases">
        <title>In-depth cultivation of the pig gut microbiome towards novel bacterial diversity and tailored functional studies.</title>
        <authorList>
            <person name="Wylensek D."/>
            <person name="Hitch T.C.A."/>
            <person name="Clavel T."/>
        </authorList>
    </citation>
    <scope>NUCLEOTIDE SEQUENCE [LARGE SCALE GENOMIC DNA]</scope>
    <source>
        <strain evidence="4 5">Bifido-178-WT-2B</strain>
    </source>
</reference>
<protein>
    <recommendedName>
        <fullName evidence="6">TerB-C domain-containing protein</fullName>
    </recommendedName>
</protein>
<keyword evidence="5" id="KW-1185">Reference proteome</keyword>
<dbReference type="OrthoDB" id="2663344at2"/>
<evidence type="ECO:0008006" key="6">
    <source>
        <dbReference type="Google" id="ProtNLM"/>
    </source>
</evidence>
<dbReference type="InterPro" id="IPR025266">
    <property type="entry name" value="TerB_N"/>
</dbReference>
<feature type="domain" description="TerB-C" evidence="3">
    <location>
        <begin position="518"/>
        <end position="658"/>
    </location>
</feature>
<dbReference type="Pfam" id="PF13208">
    <property type="entry name" value="TerB_N"/>
    <property type="match status" value="1"/>
</dbReference>
<dbReference type="SUPFAM" id="SSF142906">
    <property type="entry name" value="YjbR-like"/>
    <property type="match status" value="1"/>
</dbReference>
<organism evidence="4 5">
    <name type="scientific">Lactobacillus porci</name>
    <dbReference type="NCBI Taxonomy" id="2012477"/>
    <lineage>
        <taxon>Bacteria</taxon>
        <taxon>Bacillati</taxon>
        <taxon>Bacillota</taxon>
        <taxon>Bacilli</taxon>
        <taxon>Lactobacillales</taxon>
        <taxon>Lactobacillaceae</taxon>
        <taxon>Lactobacillus</taxon>
    </lineage>
</organism>
<name>A0A6A8MBE1_9LACO</name>
<feature type="compositionally biased region" description="Low complexity" evidence="1">
    <location>
        <begin position="571"/>
        <end position="582"/>
    </location>
</feature>
<sequence>MDKFAKIAEKSGYHLCLEHSFYIICNRQKDGGESMRLSELAKYVQKKYGLGVDFITSGEVSMAALIVPGAETAFALLIKQGEKEGLDLHCGSIAAFLAKQPGFGAPICIKDRGWLGVDLTAPELNDRFLLKTLDTAYQAGRPAVKRREHMFYVADRNDESPYEDAAIPERGSFVKRSDHRRVSHHGSDVIFSSKSPVRGRDDTPPAISRMLESYDYQLPVATRREANFYYQGMMMADYEDNFSYSGQIRFRRPVYHDLSVKELRDYFSWRSRVRQGDFAPAKSGFLYLLTSEIVCQIGIKDPLAGLRQLQLLQEHYQGQDQLTIWDLKHLIQGYLVYYGIKLSPEEEEQEFAEEIKRAEPYETLLADAEGDSRVYQALLTLAKSKPGANPLLKEDPEKYASLVADVWKEIKSSPKQLAQQLVGEKSVFPMHLFADAAFYSPHPIEAATYQVGQAVTYRCKDGKWTSEVYWPAVRQHKLLPDLLHEIDRRSRLALGRGRKMKERPLPAALQEAIEAGIKTYLREEAEREKPKIHLNLASLAKIRGDAAETRESLLTEEERQLEAQEAEAEQEAAASQQAAPSQECKESFGQFDLTPEEGYVLQQLMAGKSVSGYVKQHHLLTEVLADSINEKLFDEIGDSVIEIAGTEPELVEDYRDDLSDLFGSEE</sequence>
<dbReference type="InterPro" id="IPR038056">
    <property type="entry name" value="YjbR-like_sf"/>
</dbReference>
<gene>
    <name evidence="4" type="ORF">FYJ62_01895</name>
</gene>
<evidence type="ECO:0000259" key="3">
    <source>
        <dbReference type="Pfam" id="PF15615"/>
    </source>
</evidence>
<evidence type="ECO:0000259" key="2">
    <source>
        <dbReference type="Pfam" id="PF13208"/>
    </source>
</evidence>
<feature type="compositionally biased region" description="Basic and acidic residues" evidence="1">
    <location>
        <begin position="550"/>
        <end position="562"/>
    </location>
</feature>
<dbReference type="AlphaFoldDB" id="A0A6A8MBE1"/>
<feature type="region of interest" description="Disordered" evidence="1">
    <location>
        <begin position="550"/>
        <end position="586"/>
    </location>
</feature>
<dbReference type="Pfam" id="PF15615">
    <property type="entry name" value="TerB_C"/>
    <property type="match status" value="1"/>
</dbReference>
<evidence type="ECO:0000313" key="4">
    <source>
        <dbReference type="EMBL" id="MST86433.1"/>
    </source>
</evidence>
<dbReference type="EMBL" id="VUMX01000003">
    <property type="protein sequence ID" value="MST86433.1"/>
    <property type="molecule type" value="Genomic_DNA"/>
</dbReference>
<evidence type="ECO:0000256" key="1">
    <source>
        <dbReference type="SAM" id="MobiDB-lite"/>
    </source>
</evidence>
<comment type="caution">
    <text evidence="4">The sequence shown here is derived from an EMBL/GenBank/DDBJ whole genome shotgun (WGS) entry which is preliminary data.</text>
</comment>